<dbReference type="RefSeq" id="WP_218444769.1">
    <property type="nucleotide sequence ID" value="NZ_JAGSPA010000002.1"/>
</dbReference>
<keyword evidence="3" id="KW-1185">Reference proteome</keyword>
<evidence type="ECO:0000313" key="2">
    <source>
        <dbReference type="EMBL" id="MBV7256206.1"/>
    </source>
</evidence>
<dbReference type="PIRSF" id="PIRSF005859">
    <property type="entry name" value="PBR"/>
    <property type="match status" value="1"/>
</dbReference>
<dbReference type="PANTHER" id="PTHR10057:SF0">
    <property type="entry name" value="TRANSLOCATOR PROTEIN"/>
    <property type="match status" value="1"/>
</dbReference>
<protein>
    <submittedName>
        <fullName evidence="2">Tryptophan-rich sensory protein</fullName>
    </submittedName>
</protein>
<dbReference type="EMBL" id="JAGSPA010000002">
    <property type="protein sequence ID" value="MBV7256206.1"/>
    <property type="molecule type" value="Genomic_DNA"/>
</dbReference>
<feature type="transmembrane region" description="Helical" evidence="1">
    <location>
        <begin position="75"/>
        <end position="95"/>
    </location>
</feature>
<keyword evidence="1" id="KW-1133">Transmembrane helix</keyword>
<evidence type="ECO:0000313" key="3">
    <source>
        <dbReference type="Proteomes" id="UP000722336"/>
    </source>
</evidence>
<comment type="caution">
    <text evidence="2">The sequence shown here is derived from an EMBL/GenBank/DDBJ whole genome shotgun (WGS) entry which is preliminary data.</text>
</comment>
<name>A0ABS6SCZ5_9SPHN</name>
<sequence>MLFPLILAAAWCLTLLAGGALLTSIGGWYRGLRKPSWQPPDWLFGPAWTIILGLAAWAFVLSWDGAARDGETSSLIALYLVNAAFHFLWSPLFFTVKRPDWALVEVLFLWLSVLSLCVFLRDWSIIASWMAVPYLAWVSFAALLNWKIVRLNGPFVHETPG</sequence>
<feature type="transmembrane region" description="Helical" evidence="1">
    <location>
        <begin position="127"/>
        <end position="146"/>
    </location>
</feature>
<dbReference type="PANTHER" id="PTHR10057">
    <property type="entry name" value="PERIPHERAL-TYPE BENZODIAZEPINE RECEPTOR"/>
    <property type="match status" value="1"/>
</dbReference>
<keyword evidence="1" id="KW-0812">Transmembrane</keyword>
<dbReference type="CDD" id="cd15904">
    <property type="entry name" value="TSPO_MBR"/>
    <property type="match status" value="1"/>
</dbReference>
<feature type="transmembrane region" description="Helical" evidence="1">
    <location>
        <begin position="46"/>
        <end position="63"/>
    </location>
</feature>
<feature type="transmembrane region" description="Helical" evidence="1">
    <location>
        <begin position="101"/>
        <end position="120"/>
    </location>
</feature>
<evidence type="ECO:0000256" key="1">
    <source>
        <dbReference type="SAM" id="Phobius"/>
    </source>
</evidence>
<accession>A0ABS6SCZ5</accession>
<gene>
    <name evidence="2" type="ORF">KCG44_05345</name>
</gene>
<proteinExistence type="predicted"/>
<dbReference type="Proteomes" id="UP000722336">
    <property type="component" value="Unassembled WGS sequence"/>
</dbReference>
<dbReference type="Pfam" id="PF03073">
    <property type="entry name" value="TspO_MBR"/>
    <property type="match status" value="1"/>
</dbReference>
<dbReference type="InterPro" id="IPR004307">
    <property type="entry name" value="TspO_MBR"/>
</dbReference>
<reference evidence="2 3" key="1">
    <citation type="submission" date="2021-04" db="EMBL/GenBank/DDBJ databases">
        <authorList>
            <person name="Pira H."/>
            <person name="Risdian C."/>
            <person name="Wink J."/>
        </authorList>
    </citation>
    <scope>NUCLEOTIDE SEQUENCE [LARGE SCALE GENOMIC DNA]</scope>
    <source>
        <strain evidence="2 3">WHA3</strain>
    </source>
</reference>
<organism evidence="2 3">
    <name type="scientific">Pacificimonas pallii</name>
    <dbReference type="NCBI Taxonomy" id="2827236"/>
    <lineage>
        <taxon>Bacteria</taxon>
        <taxon>Pseudomonadati</taxon>
        <taxon>Pseudomonadota</taxon>
        <taxon>Alphaproteobacteria</taxon>
        <taxon>Sphingomonadales</taxon>
        <taxon>Sphingosinicellaceae</taxon>
        <taxon>Pacificimonas</taxon>
    </lineage>
</organism>
<keyword evidence="1" id="KW-0472">Membrane</keyword>